<evidence type="ECO:0000256" key="1">
    <source>
        <dbReference type="SAM" id="MobiDB-lite"/>
    </source>
</evidence>
<reference evidence="3" key="1">
    <citation type="submission" date="2016-11" db="UniProtKB">
        <authorList>
            <consortium name="WormBaseParasite"/>
        </authorList>
    </citation>
    <scope>IDENTIFICATION</scope>
</reference>
<protein>
    <submittedName>
        <fullName evidence="3">DUF5063 domain-containing protein</fullName>
    </submittedName>
</protein>
<feature type="region of interest" description="Disordered" evidence="1">
    <location>
        <begin position="1"/>
        <end position="27"/>
    </location>
</feature>
<evidence type="ECO:0000313" key="2">
    <source>
        <dbReference type="Proteomes" id="UP000095280"/>
    </source>
</evidence>
<name>A0A1I8GAQ2_9PLAT</name>
<evidence type="ECO:0000313" key="3">
    <source>
        <dbReference type="WBParaSite" id="maker-uti_cns_0001247-snap-gene-0.17-mRNA-1"/>
    </source>
</evidence>
<sequence>MEIADTNTMESDNQDSQTDNDEEGQSVVAMENRIQCCAMLGSFAASLSASLLAVDRPDDALAAVRRGLRLGRFWPPLLEAALAALERWTAAASSAGLSDRVAPVLAGLLAVLLSDGGSGAGLTDAEAEAQ</sequence>
<dbReference type="Proteomes" id="UP000095280">
    <property type="component" value="Unplaced"/>
</dbReference>
<organism evidence="2 3">
    <name type="scientific">Macrostomum lignano</name>
    <dbReference type="NCBI Taxonomy" id="282301"/>
    <lineage>
        <taxon>Eukaryota</taxon>
        <taxon>Metazoa</taxon>
        <taxon>Spiralia</taxon>
        <taxon>Lophotrochozoa</taxon>
        <taxon>Platyhelminthes</taxon>
        <taxon>Rhabditophora</taxon>
        <taxon>Macrostomorpha</taxon>
        <taxon>Macrostomida</taxon>
        <taxon>Macrostomidae</taxon>
        <taxon>Macrostomum</taxon>
    </lineage>
</organism>
<keyword evidence="2" id="KW-1185">Reference proteome</keyword>
<accession>A0A1I8GAQ2</accession>
<dbReference type="AlphaFoldDB" id="A0A1I8GAQ2"/>
<feature type="compositionally biased region" description="Polar residues" evidence="1">
    <location>
        <begin position="1"/>
        <end position="17"/>
    </location>
</feature>
<proteinExistence type="predicted"/>
<dbReference type="WBParaSite" id="maker-uti_cns_0001247-snap-gene-0.17-mRNA-1">
    <property type="protein sequence ID" value="maker-uti_cns_0001247-snap-gene-0.17-mRNA-1"/>
    <property type="gene ID" value="maker-uti_cns_0001247-snap-gene-0.17"/>
</dbReference>